<dbReference type="Pfam" id="PF04397">
    <property type="entry name" value="LytTR"/>
    <property type="match status" value="1"/>
</dbReference>
<dbReference type="EMBL" id="CP029346">
    <property type="protein sequence ID" value="AWL10155.1"/>
    <property type="molecule type" value="Genomic_DNA"/>
</dbReference>
<name>A0A2S2DXP1_9BACT</name>
<dbReference type="PANTHER" id="PTHR37299:SF1">
    <property type="entry name" value="STAGE 0 SPORULATION PROTEIN A HOMOLOG"/>
    <property type="match status" value="1"/>
</dbReference>
<dbReference type="RefSeq" id="WP_109324178.1">
    <property type="nucleotide sequence ID" value="NZ_CP029346.1"/>
</dbReference>
<dbReference type="Proteomes" id="UP000245468">
    <property type="component" value="Chromosome"/>
</dbReference>
<dbReference type="SMART" id="SM00850">
    <property type="entry name" value="LytTR"/>
    <property type="match status" value="1"/>
</dbReference>
<keyword evidence="2" id="KW-1185">Reference proteome</keyword>
<dbReference type="PROSITE" id="PS50930">
    <property type="entry name" value="HTH_LYTTR"/>
    <property type="match status" value="1"/>
</dbReference>
<protein>
    <submittedName>
        <fullName evidence="1">Uncharacterized protein</fullName>
    </submittedName>
</protein>
<dbReference type="GO" id="GO:0003677">
    <property type="term" value="F:DNA binding"/>
    <property type="evidence" value="ECO:0007669"/>
    <property type="project" value="InterPro"/>
</dbReference>
<organism evidence="1 2">
    <name type="scientific">Aquirufa nivalisilvae</name>
    <dbReference type="NCBI Taxonomy" id="2516557"/>
    <lineage>
        <taxon>Bacteria</taxon>
        <taxon>Pseudomonadati</taxon>
        <taxon>Bacteroidota</taxon>
        <taxon>Cytophagia</taxon>
        <taxon>Cytophagales</taxon>
        <taxon>Flectobacillaceae</taxon>
        <taxon>Aquirufa</taxon>
    </lineage>
</organism>
<dbReference type="GO" id="GO:0000156">
    <property type="term" value="F:phosphorelay response regulator activity"/>
    <property type="evidence" value="ECO:0007669"/>
    <property type="project" value="InterPro"/>
</dbReference>
<evidence type="ECO:0000313" key="1">
    <source>
        <dbReference type="EMBL" id="AWL10155.1"/>
    </source>
</evidence>
<dbReference type="PANTHER" id="PTHR37299">
    <property type="entry name" value="TRANSCRIPTIONAL REGULATOR-RELATED"/>
    <property type="match status" value="1"/>
</dbReference>
<gene>
    <name evidence="1" type="ORF">HME7025_02314</name>
</gene>
<dbReference type="InterPro" id="IPR007492">
    <property type="entry name" value="LytTR_DNA-bd_dom"/>
</dbReference>
<reference evidence="2" key="1">
    <citation type="submission" date="2018-05" db="EMBL/GenBank/DDBJ databases">
        <title>Pseudarcicella sp. HME7025 Genome sequencing and assembly.</title>
        <authorList>
            <person name="Kim H."/>
            <person name="Kang H."/>
            <person name="Joh K."/>
        </authorList>
    </citation>
    <scope>NUCLEOTIDE SEQUENCE [LARGE SCALE GENOMIC DNA]</scope>
    <source>
        <strain evidence="2">HME7025</strain>
    </source>
</reference>
<sequence length="104" mass="11976">MKKDIKLPSIDQCPVDDIVFIEGKGNYSIVFLKNKKQITIAKTLKKFESQLRMNPFLRAHKSYLVNRENISGQNFQGTNTLTTILGNEIPISRRKLDLVKKHFA</sequence>
<dbReference type="OrthoDB" id="1430683at2"/>
<dbReference type="InterPro" id="IPR046947">
    <property type="entry name" value="LytR-like"/>
</dbReference>
<dbReference type="Gene3D" id="2.40.50.1020">
    <property type="entry name" value="LytTr DNA-binding domain"/>
    <property type="match status" value="1"/>
</dbReference>
<evidence type="ECO:0000313" key="2">
    <source>
        <dbReference type="Proteomes" id="UP000245468"/>
    </source>
</evidence>
<proteinExistence type="predicted"/>
<accession>A0A2S2DXP1</accession>
<dbReference type="AlphaFoldDB" id="A0A2S2DXP1"/>
<dbReference type="KEGG" id="psez:HME7025_02314"/>